<evidence type="ECO:0000259" key="3">
    <source>
        <dbReference type="Pfam" id="PF24993"/>
    </source>
</evidence>
<dbReference type="InterPro" id="IPR056810">
    <property type="entry name" value="GNC1-like_N"/>
</dbReference>
<protein>
    <recommendedName>
        <fullName evidence="3">Stalled ribosome sensor GCN1-like N-terminal domain-containing protein</fullName>
    </recommendedName>
</protein>
<evidence type="ECO:0000313" key="4">
    <source>
        <dbReference type="EMBL" id="VDM78679.1"/>
    </source>
</evidence>
<keyword evidence="2" id="KW-0472">Membrane</keyword>
<gene>
    <name evidence="4" type="ORF">SVUK_LOCUS13677</name>
</gene>
<feature type="region of interest" description="Disordered" evidence="1">
    <location>
        <begin position="1"/>
        <end position="29"/>
    </location>
</feature>
<name>A0A3P7JFG2_STRVU</name>
<dbReference type="Pfam" id="PF24993">
    <property type="entry name" value="GNC1_N"/>
    <property type="match status" value="1"/>
</dbReference>
<reference evidence="4 5" key="1">
    <citation type="submission" date="2018-11" db="EMBL/GenBank/DDBJ databases">
        <authorList>
            <consortium name="Pathogen Informatics"/>
        </authorList>
    </citation>
    <scope>NUCLEOTIDE SEQUENCE [LARGE SCALE GENOMIC DNA]</scope>
</reference>
<keyword evidence="5" id="KW-1185">Reference proteome</keyword>
<sequence>MPAENGEQHLKEAKENHLEQTENEVPREKNEIEWLKEEVRKFTTVVTNPSVRLQLQAYSSLCKVIKQLETLPEPFIKGIVKIVTTACVFRYSHKQSFRAVENLLNALAKHESGVTARSLAQSVQTLFPLTSNIRILKKKLRIACCNKLQVQRLIQGITEVSKEASAAKKMTCLISILFTVYDGLDHNLYLDIFSKSVLFPKTRAEQFVIDNCNEALSQVAESTFCDSLLPNIKKSLLRSPEVAVFGGLTHHQFFRSLFALIYLSIFSYLHCSVLIC</sequence>
<evidence type="ECO:0000256" key="1">
    <source>
        <dbReference type="SAM" id="MobiDB-lite"/>
    </source>
</evidence>
<evidence type="ECO:0000313" key="5">
    <source>
        <dbReference type="Proteomes" id="UP000270094"/>
    </source>
</evidence>
<dbReference type="OrthoDB" id="5148094at2759"/>
<evidence type="ECO:0000256" key="2">
    <source>
        <dbReference type="SAM" id="Phobius"/>
    </source>
</evidence>
<proteinExistence type="predicted"/>
<dbReference type="Proteomes" id="UP000270094">
    <property type="component" value="Unassembled WGS sequence"/>
</dbReference>
<dbReference type="AlphaFoldDB" id="A0A3P7JFG2"/>
<organism evidence="4 5">
    <name type="scientific">Strongylus vulgaris</name>
    <name type="common">Blood worm</name>
    <dbReference type="NCBI Taxonomy" id="40348"/>
    <lineage>
        <taxon>Eukaryota</taxon>
        <taxon>Metazoa</taxon>
        <taxon>Ecdysozoa</taxon>
        <taxon>Nematoda</taxon>
        <taxon>Chromadorea</taxon>
        <taxon>Rhabditida</taxon>
        <taxon>Rhabditina</taxon>
        <taxon>Rhabditomorpha</taxon>
        <taxon>Strongyloidea</taxon>
        <taxon>Strongylidae</taxon>
        <taxon>Strongylus</taxon>
    </lineage>
</organism>
<feature type="transmembrane region" description="Helical" evidence="2">
    <location>
        <begin position="253"/>
        <end position="275"/>
    </location>
</feature>
<keyword evidence="2" id="KW-0812">Transmembrane</keyword>
<keyword evidence="2" id="KW-1133">Transmembrane helix</keyword>
<dbReference type="EMBL" id="UYYB01102619">
    <property type="protein sequence ID" value="VDM78679.1"/>
    <property type="molecule type" value="Genomic_DNA"/>
</dbReference>
<feature type="domain" description="Stalled ribosome sensor GCN1-like N-terminal" evidence="3">
    <location>
        <begin position="189"/>
        <end position="243"/>
    </location>
</feature>
<accession>A0A3P7JFG2</accession>